<dbReference type="AlphaFoldDB" id="A0AA39X9K6"/>
<dbReference type="EMBL" id="JAULSR010000002">
    <property type="protein sequence ID" value="KAK0629851.1"/>
    <property type="molecule type" value="Genomic_DNA"/>
</dbReference>
<accession>A0AA39X9K6</accession>
<organism evidence="2 3">
    <name type="scientific">Bombardia bombarda</name>
    <dbReference type="NCBI Taxonomy" id="252184"/>
    <lineage>
        <taxon>Eukaryota</taxon>
        <taxon>Fungi</taxon>
        <taxon>Dikarya</taxon>
        <taxon>Ascomycota</taxon>
        <taxon>Pezizomycotina</taxon>
        <taxon>Sordariomycetes</taxon>
        <taxon>Sordariomycetidae</taxon>
        <taxon>Sordariales</taxon>
        <taxon>Lasiosphaeriaceae</taxon>
        <taxon>Bombardia</taxon>
    </lineage>
</organism>
<feature type="compositionally biased region" description="Low complexity" evidence="1">
    <location>
        <begin position="364"/>
        <end position="373"/>
    </location>
</feature>
<evidence type="ECO:0000313" key="3">
    <source>
        <dbReference type="Proteomes" id="UP001174934"/>
    </source>
</evidence>
<comment type="caution">
    <text evidence="2">The sequence shown here is derived from an EMBL/GenBank/DDBJ whole genome shotgun (WGS) entry which is preliminary data.</text>
</comment>
<evidence type="ECO:0000256" key="1">
    <source>
        <dbReference type="SAM" id="MobiDB-lite"/>
    </source>
</evidence>
<protein>
    <submittedName>
        <fullName evidence="2">Uncharacterized protein</fullName>
    </submittedName>
</protein>
<feature type="region of interest" description="Disordered" evidence="1">
    <location>
        <begin position="240"/>
        <end position="262"/>
    </location>
</feature>
<sequence>MPDNDGESPQNPFVRFKQHIDARVGAGIQSLLGLPSVVSRNFSVDRMETGKTPSTPVALPAENRERNIYDDNTNVDQDDVETRLDQLRGGSYQDHLAAWDLFATRSAYSPLRLSQELGWAPTPNGLPAHFDPDMFDWTDAFEDLLAASSAKPMMSLAWRYMLNQQRRHLMGMDMGAGADPARLWLDRLDHQGLTEVYFPHQDARHRYRSPQTMGEWVEARRREAARAEYAGVLGWDMSGPREFPRSLEHPEDGRDRREDGGGLFPELNRALKVLGRVLEDEVGSLLSGAHSGGEEEKEEKQRETSDSSSSVVPYGADKDPDFDRTLKILSMVFEDEIPSLLFGQGQKKERTRSLQEVDADGSEQQQQDKLQSQTEEELYSVIQSAFHESERSLSTFMKTFAEGKWRDDDQTRVTKPIPGQWTGDAKFGETKTVTKEEFVDESGNVHLKTEVIKKNAEGRETSRQTHYSVRHVSSTGTSSPEEVKETTTDSIAPKEVVPRYDDEKEQKKAGWFWK</sequence>
<gene>
    <name evidence="2" type="ORF">B0T17DRAFT_506367</name>
</gene>
<feature type="compositionally biased region" description="Basic and acidic residues" evidence="1">
    <location>
        <begin position="292"/>
        <end position="305"/>
    </location>
</feature>
<name>A0AA39X9K6_9PEZI</name>
<proteinExistence type="predicted"/>
<feature type="compositionally biased region" description="Basic and acidic residues" evidence="1">
    <location>
        <begin position="496"/>
        <end position="508"/>
    </location>
</feature>
<feature type="region of interest" description="Disordered" evidence="1">
    <location>
        <begin position="285"/>
        <end position="318"/>
    </location>
</feature>
<feature type="compositionally biased region" description="Polar residues" evidence="1">
    <location>
        <begin position="464"/>
        <end position="480"/>
    </location>
</feature>
<feature type="region of interest" description="Disordered" evidence="1">
    <location>
        <begin position="407"/>
        <end position="426"/>
    </location>
</feature>
<feature type="region of interest" description="Disordered" evidence="1">
    <location>
        <begin position="453"/>
        <end position="514"/>
    </location>
</feature>
<keyword evidence="3" id="KW-1185">Reference proteome</keyword>
<dbReference type="Proteomes" id="UP001174934">
    <property type="component" value="Unassembled WGS sequence"/>
</dbReference>
<feature type="compositionally biased region" description="Basic and acidic residues" evidence="1">
    <location>
        <begin position="453"/>
        <end position="463"/>
    </location>
</feature>
<reference evidence="2" key="1">
    <citation type="submission" date="2023-06" db="EMBL/GenBank/DDBJ databases">
        <title>Genome-scale phylogeny and comparative genomics of the fungal order Sordariales.</title>
        <authorList>
            <consortium name="Lawrence Berkeley National Laboratory"/>
            <person name="Hensen N."/>
            <person name="Bonometti L."/>
            <person name="Westerberg I."/>
            <person name="Brannstrom I.O."/>
            <person name="Guillou S."/>
            <person name="Cros-Aarteil S."/>
            <person name="Calhoun S."/>
            <person name="Haridas S."/>
            <person name="Kuo A."/>
            <person name="Mondo S."/>
            <person name="Pangilinan J."/>
            <person name="Riley R."/>
            <person name="LaButti K."/>
            <person name="Andreopoulos B."/>
            <person name="Lipzen A."/>
            <person name="Chen C."/>
            <person name="Yanf M."/>
            <person name="Daum C."/>
            <person name="Ng V."/>
            <person name="Clum A."/>
            <person name="Steindorff A."/>
            <person name="Ohm R."/>
            <person name="Martin F."/>
            <person name="Silar P."/>
            <person name="Natvig D."/>
            <person name="Lalanne C."/>
            <person name="Gautier V."/>
            <person name="Ament-velasquez S.L."/>
            <person name="Kruys A."/>
            <person name="Hutchinson M.I."/>
            <person name="Powell A.J."/>
            <person name="Barry K."/>
            <person name="Miller A.N."/>
            <person name="Grigoriev I.V."/>
            <person name="Debuchy R."/>
            <person name="Gladieux P."/>
            <person name="Thoren M.H."/>
            <person name="Johannesson H."/>
        </authorList>
    </citation>
    <scope>NUCLEOTIDE SEQUENCE</scope>
    <source>
        <strain evidence="2">SMH3391-2</strain>
    </source>
</reference>
<feature type="compositionally biased region" description="Basic and acidic residues" evidence="1">
    <location>
        <begin position="242"/>
        <end position="260"/>
    </location>
</feature>
<feature type="compositionally biased region" description="Basic and acidic residues" evidence="1">
    <location>
        <begin position="346"/>
        <end position="355"/>
    </location>
</feature>
<evidence type="ECO:0000313" key="2">
    <source>
        <dbReference type="EMBL" id="KAK0629851.1"/>
    </source>
</evidence>
<feature type="region of interest" description="Disordered" evidence="1">
    <location>
        <begin position="344"/>
        <end position="376"/>
    </location>
</feature>